<evidence type="ECO:0000256" key="3">
    <source>
        <dbReference type="SAM" id="MobiDB-lite"/>
    </source>
</evidence>
<protein>
    <recommendedName>
        <fullName evidence="2">Biogenesis of lysosome-related organelles complex 1 subunit 3</fullName>
    </recommendedName>
</protein>
<dbReference type="EMBL" id="CAIIXF020000011">
    <property type="protein sequence ID" value="CAH1799308.1"/>
    <property type="molecule type" value="Genomic_DNA"/>
</dbReference>
<reference evidence="4" key="1">
    <citation type="submission" date="2022-03" db="EMBL/GenBank/DDBJ databases">
        <authorList>
            <person name="Martin C."/>
        </authorList>
    </citation>
    <scope>NUCLEOTIDE SEQUENCE</scope>
</reference>
<evidence type="ECO:0000313" key="4">
    <source>
        <dbReference type="EMBL" id="CAH1799308.1"/>
    </source>
</evidence>
<dbReference type="PANTHER" id="PTHR31974">
    <property type="entry name" value="BIOGENESIS OF LYSOSOME-RELATED ORGANELLES COMPLEX 1 SUBUNIT 3"/>
    <property type="match status" value="1"/>
</dbReference>
<dbReference type="GO" id="GO:0031083">
    <property type="term" value="C:BLOC-1 complex"/>
    <property type="evidence" value="ECO:0007669"/>
    <property type="project" value="TreeGrafter"/>
</dbReference>
<dbReference type="Pfam" id="PF15753">
    <property type="entry name" value="BLOC1S3"/>
    <property type="match status" value="1"/>
</dbReference>
<sequence length="199" mass="21666">MSNDVSNQTVVAGEASESDDDDFKESLKPQGVIVAGEASESEESDDEVKTEGVTPLSVDENGKGDSVPGEEEQITRSLRTGSDIKEPLKFDTLLHRKLREKNISFRRHLYNQVSQTYMTSAKDLHHITQGLLKSQTHVQDVSHNLRLMTNNLFQLQDKVDIITSSNVLPEINIAVNKGATGGASPGQPKSPSISAPKGL</sequence>
<dbReference type="AlphaFoldDB" id="A0A8J1TCG9"/>
<accession>A0A8J1TCG9</accession>
<gene>
    <name evidence="4" type="ORF">OFUS_LOCUS23334</name>
</gene>
<evidence type="ECO:0000313" key="5">
    <source>
        <dbReference type="Proteomes" id="UP000749559"/>
    </source>
</evidence>
<dbReference type="InterPro" id="IPR017245">
    <property type="entry name" value="BLOC-1_complex_su-3"/>
</dbReference>
<evidence type="ECO:0000256" key="2">
    <source>
        <dbReference type="ARBA" id="ARBA00019581"/>
    </source>
</evidence>
<feature type="compositionally biased region" description="Polar residues" evidence="3">
    <location>
        <begin position="1"/>
        <end position="10"/>
    </location>
</feature>
<keyword evidence="5" id="KW-1185">Reference proteome</keyword>
<dbReference type="Proteomes" id="UP000749559">
    <property type="component" value="Unassembled WGS sequence"/>
</dbReference>
<dbReference type="PANTHER" id="PTHR31974:SF2">
    <property type="entry name" value="BIOGENESIS OF LYSOSOME-RELATED ORGANELLES COMPLEX 1 SUBUNIT 3"/>
    <property type="match status" value="1"/>
</dbReference>
<comment type="similarity">
    <text evidence="1">Belongs to the BLOC1S3 family.</text>
</comment>
<organism evidence="4 5">
    <name type="scientific">Owenia fusiformis</name>
    <name type="common">Polychaete worm</name>
    <dbReference type="NCBI Taxonomy" id="6347"/>
    <lineage>
        <taxon>Eukaryota</taxon>
        <taxon>Metazoa</taxon>
        <taxon>Spiralia</taxon>
        <taxon>Lophotrochozoa</taxon>
        <taxon>Annelida</taxon>
        <taxon>Polychaeta</taxon>
        <taxon>Sedentaria</taxon>
        <taxon>Canalipalpata</taxon>
        <taxon>Sabellida</taxon>
        <taxon>Oweniida</taxon>
        <taxon>Oweniidae</taxon>
        <taxon>Owenia</taxon>
    </lineage>
</organism>
<proteinExistence type="inferred from homology"/>
<feature type="region of interest" description="Disordered" evidence="3">
    <location>
        <begin position="1"/>
        <end position="80"/>
    </location>
</feature>
<feature type="region of interest" description="Disordered" evidence="3">
    <location>
        <begin position="178"/>
        <end position="199"/>
    </location>
</feature>
<dbReference type="OrthoDB" id="5984572at2759"/>
<feature type="compositionally biased region" description="Acidic residues" evidence="3">
    <location>
        <begin position="39"/>
        <end position="48"/>
    </location>
</feature>
<comment type="caution">
    <text evidence="4">The sequence shown here is derived from an EMBL/GenBank/DDBJ whole genome shotgun (WGS) entry which is preliminary data.</text>
</comment>
<name>A0A8J1TCG9_OWEFU</name>
<evidence type="ECO:0000256" key="1">
    <source>
        <dbReference type="ARBA" id="ARBA00008942"/>
    </source>
</evidence>